<dbReference type="EMBL" id="WWCJ01000002">
    <property type="protein sequence ID" value="MYN01053.1"/>
    <property type="molecule type" value="Genomic_DNA"/>
</dbReference>
<comment type="caution">
    <text evidence="2">The sequence shown here is derived from an EMBL/GenBank/DDBJ whole genome shotgun (WGS) entry which is preliminary data.</text>
</comment>
<reference evidence="2 3" key="1">
    <citation type="submission" date="2019-12" db="EMBL/GenBank/DDBJ databases">
        <title>Novel species isolated from a subtropical stream in China.</title>
        <authorList>
            <person name="Lu H."/>
        </authorList>
    </citation>
    <scope>NUCLEOTIDE SEQUENCE [LARGE SCALE GENOMIC DNA]</scope>
    <source>
        <strain evidence="2 3">DS3</strain>
    </source>
</reference>
<proteinExistence type="predicted"/>
<dbReference type="AlphaFoldDB" id="A0A6N9HDE1"/>
<evidence type="ECO:0000256" key="1">
    <source>
        <dbReference type="SAM" id="SignalP"/>
    </source>
</evidence>
<sequence length="274" mass="29075">MNKFATCSALVATLFLAACGGGGSATDTNRTGSQIAVGEPAPGAPAKDEFIKLARAAGCSDFANRLYVIDGKQVFWERAGNCADASYNHVLYGLTPQNEQCSVSDSIAGARTSCKDESQRSLIETIVRNLDKPDLGTGRKVEYVVFSPKDGPVPFEKLLHNQYSGVRNPEELVIRDAAGLAKFWSAAHDGMSAPPAVPAIDFNRKTVIAIAAGGYPNGCIDLVLDKVTFGGETLLVNYHLSTPPEGAACTQAFVFPATMIVLDRIDGKVQFIKG</sequence>
<evidence type="ECO:0008006" key="4">
    <source>
        <dbReference type="Google" id="ProtNLM"/>
    </source>
</evidence>
<dbReference type="RefSeq" id="WP_161024078.1">
    <property type="nucleotide sequence ID" value="NZ_WWCJ01000002.1"/>
</dbReference>
<accession>A0A6N9HDE1</accession>
<dbReference type="PROSITE" id="PS51257">
    <property type="entry name" value="PROKAR_LIPOPROTEIN"/>
    <property type="match status" value="1"/>
</dbReference>
<dbReference type="Proteomes" id="UP000448575">
    <property type="component" value="Unassembled WGS sequence"/>
</dbReference>
<protein>
    <recommendedName>
        <fullName evidence="4">Lipoprotein</fullName>
    </recommendedName>
</protein>
<keyword evidence="3" id="KW-1185">Reference proteome</keyword>
<evidence type="ECO:0000313" key="2">
    <source>
        <dbReference type="EMBL" id="MYN01053.1"/>
    </source>
</evidence>
<evidence type="ECO:0000313" key="3">
    <source>
        <dbReference type="Proteomes" id="UP000448575"/>
    </source>
</evidence>
<feature type="chain" id="PRO_5026755105" description="Lipoprotein" evidence="1">
    <location>
        <begin position="26"/>
        <end position="274"/>
    </location>
</feature>
<name>A0A6N9HDE1_9BURK</name>
<keyword evidence="1" id="KW-0732">Signal</keyword>
<feature type="signal peptide" evidence="1">
    <location>
        <begin position="1"/>
        <end position="25"/>
    </location>
</feature>
<gene>
    <name evidence="2" type="ORF">GTP41_02970</name>
</gene>
<organism evidence="2 3">
    <name type="scientific">Pseudoduganella guangdongensis</name>
    <dbReference type="NCBI Taxonomy" id="2692179"/>
    <lineage>
        <taxon>Bacteria</taxon>
        <taxon>Pseudomonadati</taxon>
        <taxon>Pseudomonadota</taxon>
        <taxon>Betaproteobacteria</taxon>
        <taxon>Burkholderiales</taxon>
        <taxon>Oxalobacteraceae</taxon>
        <taxon>Telluria group</taxon>
        <taxon>Pseudoduganella</taxon>
    </lineage>
</organism>